<evidence type="ECO:0000256" key="5">
    <source>
        <dbReference type="ARBA" id="ARBA00022884"/>
    </source>
</evidence>
<comment type="function">
    <text evidence="1">Component of the cleavage factor IA (CFIA) complex, which is involved in the endonucleolytic cleavage during polyadenylation-dependent pre-mRNA 3'-end formation.</text>
</comment>
<feature type="domain" description="RRM" evidence="12">
    <location>
        <begin position="668"/>
        <end position="743"/>
    </location>
</feature>
<gene>
    <name evidence="13" type="ORF">GSTUAT00007717001</name>
</gene>
<keyword evidence="14" id="KW-1185">Reference proteome</keyword>
<evidence type="ECO:0000256" key="7">
    <source>
        <dbReference type="ARBA" id="ARBA00023242"/>
    </source>
</evidence>
<dbReference type="Pfam" id="PF00076">
    <property type="entry name" value="RRM_1"/>
    <property type="match status" value="3"/>
</dbReference>
<evidence type="ECO:0000256" key="1">
    <source>
        <dbReference type="ARBA" id="ARBA00002863"/>
    </source>
</evidence>
<dbReference type="PANTHER" id="PTHR48025:SF1">
    <property type="entry name" value="RRM DOMAIN-CONTAINING PROTEIN"/>
    <property type="match status" value="1"/>
</dbReference>
<dbReference type="CDD" id="cd12299">
    <property type="entry name" value="RRM4_Prp24"/>
    <property type="match status" value="1"/>
</dbReference>
<keyword evidence="4" id="KW-0677">Repeat</keyword>
<dbReference type="InterPro" id="IPR012677">
    <property type="entry name" value="Nucleotide-bd_a/b_plait_sf"/>
</dbReference>
<feature type="region of interest" description="Disordered" evidence="11">
    <location>
        <begin position="593"/>
        <end position="664"/>
    </location>
</feature>
<accession>A0A292PL19</accession>
<dbReference type="Gene3D" id="1.25.40.10">
    <property type="entry name" value="Tetratricopeptide repeat domain"/>
    <property type="match status" value="2"/>
</dbReference>
<dbReference type="InterPro" id="IPR035979">
    <property type="entry name" value="RBD_domain_sf"/>
</dbReference>
<keyword evidence="7" id="KW-0539">Nucleus</keyword>
<dbReference type="Pfam" id="PF05843">
    <property type="entry name" value="Suf"/>
    <property type="match status" value="1"/>
</dbReference>
<feature type="region of interest" description="Disordered" evidence="11">
    <location>
        <begin position="907"/>
        <end position="965"/>
    </location>
</feature>
<dbReference type="CDD" id="cd12296">
    <property type="entry name" value="RRM1_Prp24"/>
    <property type="match status" value="1"/>
</dbReference>
<dbReference type="PROSITE" id="PS50102">
    <property type="entry name" value="RRM"/>
    <property type="match status" value="4"/>
</dbReference>
<evidence type="ECO:0000259" key="12">
    <source>
        <dbReference type="PROSITE" id="PS50102"/>
    </source>
</evidence>
<dbReference type="SMART" id="SM00360">
    <property type="entry name" value="RRM"/>
    <property type="match status" value="4"/>
</dbReference>
<evidence type="ECO:0000256" key="6">
    <source>
        <dbReference type="ARBA" id="ARBA00023187"/>
    </source>
</evidence>
<evidence type="ECO:0000256" key="8">
    <source>
        <dbReference type="ARBA" id="ARBA00093374"/>
    </source>
</evidence>
<dbReference type="GO" id="GO:0003723">
    <property type="term" value="F:RNA binding"/>
    <property type="evidence" value="ECO:0007669"/>
    <property type="project" value="UniProtKB-UniRule"/>
</dbReference>
<feature type="domain" description="RRM" evidence="12">
    <location>
        <begin position="835"/>
        <end position="913"/>
    </location>
</feature>
<dbReference type="Proteomes" id="UP001412239">
    <property type="component" value="Unassembled WGS sequence"/>
</dbReference>
<dbReference type="Gene3D" id="3.30.70.330">
    <property type="match status" value="4"/>
</dbReference>
<organism evidence="13 14">
    <name type="scientific">Tuber aestivum</name>
    <name type="common">summer truffle</name>
    <dbReference type="NCBI Taxonomy" id="59557"/>
    <lineage>
        <taxon>Eukaryota</taxon>
        <taxon>Fungi</taxon>
        <taxon>Dikarya</taxon>
        <taxon>Ascomycota</taxon>
        <taxon>Pezizomycotina</taxon>
        <taxon>Pezizomycetes</taxon>
        <taxon>Pezizales</taxon>
        <taxon>Tuberaceae</taxon>
        <taxon>Tuber</taxon>
    </lineage>
</organism>
<dbReference type="PANTHER" id="PTHR48025">
    <property type="entry name" value="OS02G0815200 PROTEIN"/>
    <property type="match status" value="1"/>
</dbReference>
<comment type="subcellular location">
    <subcellularLocation>
        <location evidence="2">Nucleus</location>
    </subcellularLocation>
</comment>
<dbReference type="GO" id="GO:0008380">
    <property type="term" value="P:RNA splicing"/>
    <property type="evidence" value="ECO:0007669"/>
    <property type="project" value="UniProtKB-KW"/>
</dbReference>
<name>A0A292PL19_9PEZI</name>
<dbReference type="InterPro" id="IPR011990">
    <property type="entry name" value="TPR-like_helical_dom_sf"/>
</dbReference>
<dbReference type="Pfam" id="PF16842">
    <property type="entry name" value="RRM_occluded"/>
    <property type="match status" value="1"/>
</dbReference>
<keyword evidence="6" id="KW-0508">mRNA splicing</keyword>
<keyword evidence="3" id="KW-0507">mRNA processing</keyword>
<feature type="compositionally biased region" description="Basic and acidic residues" evidence="11">
    <location>
        <begin position="927"/>
        <end position="942"/>
    </location>
</feature>
<feature type="region of interest" description="Disordered" evidence="11">
    <location>
        <begin position="1076"/>
        <end position="1136"/>
    </location>
</feature>
<dbReference type="SMART" id="SM00386">
    <property type="entry name" value="HAT"/>
    <property type="match status" value="5"/>
</dbReference>
<dbReference type="SUPFAM" id="SSF54928">
    <property type="entry name" value="RNA-binding domain, RBD"/>
    <property type="match status" value="3"/>
</dbReference>
<dbReference type="CDD" id="cd00590">
    <property type="entry name" value="RRM_SF"/>
    <property type="match status" value="1"/>
</dbReference>
<feature type="domain" description="RRM" evidence="12">
    <location>
        <begin position="744"/>
        <end position="821"/>
    </location>
</feature>
<keyword evidence="5 10" id="KW-0694">RNA-binding</keyword>
<feature type="compositionally biased region" description="Polar residues" evidence="11">
    <location>
        <begin position="915"/>
        <end position="924"/>
    </location>
</feature>
<dbReference type="CDD" id="cd12297">
    <property type="entry name" value="RRM2_Prp24"/>
    <property type="match status" value="1"/>
</dbReference>
<feature type="domain" description="RRM" evidence="12">
    <location>
        <begin position="968"/>
        <end position="1035"/>
    </location>
</feature>
<evidence type="ECO:0000256" key="4">
    <source>
        <dbReference type="ARBA" id="ARBA00022737"/>
    </source>
</evidence>
<dbReference type="GO" id="GO:0005688">
    <property type="term" value="C:U6 snRNP"/>
    <property type="evidence" value="ECO:0007669"/>
    <property type="project" value="UniProtKB-ARBA"/>
</dbReference>
<dbReference type="AlphaFoldDB" id="A0A292PL19"/>
<evidence type="ECO:0000313" key="13">
    <source>
        <dbReference type="EMBL" id="CUS08239.1"/>
    </source>
</evidence>
<dbReference type="InterPro" id="IPR034398">
    <property type="entry name" value="Prp24_RRM2"/>
</dbReference>
<dbReference type="InterPro" id="IPR031766">
    <property type="entry name" value="RRM_occluded"/>
</dbReference>
<dbReference type="InterPro" id="IPR008847">
    <property type="entry name" value="Suf"/>
</dbReference>
<evidence type="ECO:0000256" key="9">
    <source>
        <dbReference type="ARBA" id="ARBA00093627"/>
    </source>
</evidence>
<dbReference type="InterPro" id="IPR003954">
    <property type="entry name" value="RRM_euk-type"/>
</dbReference>
<dbReference type="GO" id="GO:0006397">
    <property type="term" value="P:mRNA processing"/>
    <property type="evidence" value="ECO:0007669"/>
    <property type="project" value="UniProtKB-KW"/>
</dbReference>
<feature type="compositionally biased region" description="Basic and acidic residues" evidence="11">
    <location>
        <begin position="1096"/>
        <end position="1107"/>
    </location>
</feature>
<feature type="compositionally biased region" description="Polar residues" evidence="11">
    <location>
        <begin position="599"/>
        <end position="613"/>
    </location>
</feature>
<dbReference type="SMART" id="SM00361">
    <property type="entry name" value="RRM_1"/>
    <property type="match status" value="2"/>
</dbReference>
<dbReference type="FunFam" id="3.30.70.330:FF:000365">
    <property type="entry name" value="U4/U6 snRNA-associated-splicing factor PRP24"/>
    <property type="match status" value="1"/>
</dbReference>
<proteinExistence type="predicted"/>
<dbReference type="SUPFAM" id="SSF48452">
    <property type="entry name" value="TPR-like"/>
    <property type="match status" value="1"/>
</dbReference>
<protein>
    <recommendedName>
        <fullName evidence="9">U4/U6 snRNA-associated-splicing factor PRP24</fullName>
    </recommendedName>
</protein>
<dbReference type="InterPro" id="IPR034397">
    <property type="entry name" value="Prp24_RRM1"/>
</dbReference>
<dbReference type="InterPro" id="IPR000504">
    <property type="entry name" value="RRM_dom"/>
</dbReference>
<dbReference type="FunFam" id="3.30.70.330:FF:000588">
    <property type="entry name" value="Pre-mRNA splicing factor (Prp24), putative"/>
    <property type="match status" value="1"/>
</dbReference>
<evidence type="ECO:0000313" key="14">
    <source>
        <dbReference type="Proteomes" id="UP001412239"/>
    </source>
</evidence>
<evidence type="ECO:0000256" key="3">
    <source>
        <dbReference type="ARBA" id="ARBA00022664"/>
    </source>
</evidence>
<reference evidence="13" key="1">
    <citation type="submission" date="2015-10" db="EMBL/GenBank/DDBJ databases">
        <authorList>
            <person name="Regsiter A."/>
            <person name="william w."/>
        </authorList>
    </citation>
    <scope>NUCLEOTIDE SEQUENCE</scope>
    <source>
        <strain evidence="13">Montdore</strain>
    </source>
</reference>
<feature type="compositionally biased region" description="Low complexity" evidence="11">
    <location>
        <begin position="649"/>
        <end position="660"/>
    </location>
</feature>
<dbReference type="InterPro" id="IPR050502">
    <property type="entry name" value="Euk_RNA-bind_prot"/>
</dbReference>
<evidence type="ECO:0000256" key="10">
    <source>
        <dbReference type="PROSITE-ProRule" id="PRU00176"/>
    </source>
</evidence>
<sequence length="1136" mass="127149">MTGGDGDDATAAVAVGDGIGAAYEAVMMDASDGDENEIAAPVPLSEEDYVRIADLLASITDRPYQYESHVEYISLLRRGFLAHRADPREAGPYPLIQDLRKAREDMIERFPLNETMWAEWIADEISICGGLEERLGVMELCAKAVEEESASVKLWKTYAEYIESQYSLGRDGDAIGKGKAKKVLSEEEEVTLRECFTLELVVETYRLGSLATKDNVAESHVLWNRYRDLMMMDLEANSTQVEFIRSLYVARLQVPHTTISDTFSGFSSFTTRYDNANYESTMVSTNKLYSAALAKYNERSVYEDRLAKRGQVSLAEEWNAWAEYLEWETSQPKKKLDVDMACALYERCLLCFGEQARVWEEYVFFALEKSLGLRVKALLKRATRHCPWSGTLWAQYIISLERAYRPFEEVSDIKHRATTTGMLDLGGLEEVLKVNIAWCGFLKRRAFEHDAGEDDFDMAEMGISEAVTETGKKDPEYRLQRIHINFCTLAKKIDSAREIWKELAKTQGNSYEYWLRYYHWELSHGPKDKDYAGSALKAALKRNTLDWPEKILEIWKNHVEDFGNVEDVEYATVRYRKLSKEILERRAQEVQAAALQQQTMKDQQQEADTPQTDESARASSKRRRSVAEADDSQPKKKSKAVETLATVKPAAHSPPSASSVAKRDRENTTVIVKNLPLNYPEVRVRQFFRDCGTINSLKLIVEKDGNTSTATVEFENREDVLTAQTKNLKIVDGHSIEVQVGTGSTLYVTNFPPTADEAYIKDLFKDCGEIVDIRFPSLKYNTHRRFCYVQFASSDEAQKATSLHGKQLGGKETLVVKISAPDQKHERSGAVYEGREVYIRNIDFQAHNNDVQELFQKYGTIEKVRLPPGPKKGTHKGYGFVTFSKKEEALAAVEGVNNTQLKSRTLIISIADPNPSKQKTNAGPSTEKAKDPTPGRNMDHPRQKSLGPANPATSPQPSAPAFSDIKKKTLGIMNLSDTVNDTKIRQMFEKYGPLRKVTLRPDHQGAIVEYESVADAGKATLALDGFELAGRKIKIGGLADLMRQSPERKVAKGFPINNGGIKGGAVAFKPNQVGAGAGGMKGQKRRAGLGFPGAVRKKEDVDGKSEDTVMVDGPQAKEAPKTKSNADFKAMFSGKK</sequence>
<comment type="function">
    <text evidence="8">Functions as a recycling factor of the spliceosome, a machinery that forms on each precursor-messenger RNA (pre-mRNA) and catalyzes the removal of introns. Chaperones the re-annealing of U4 and U6 snRNAs (small nuclear RNAs) released from previous rounds of splicing, an initial step in reforming the U4/U6-U5 tri-snRNP (small nuclear ribonucleoprotein) that can reassemble into another spliceosome complex; this step involves binding U6 and facilitating the unwinding of the U6 internal stem loop, followed by base-pairing of U6 to U4.</text>
</comment>
<evidence type="ECO:0000256" key="2">
    <source>
        <dbReference type="ARBA" id="ARBA00004123"/>
    </source>
</evidence>
<dbReference type="InterPro" id="IPR003107">
    <property type="entry name" value="HAT"/>
</dbReference>
<dbReference type="EMBL" id="LN891143">
    <property type="protein sequence ID" value="CUS08239.1"/>
    <property type="molecule type" value="Genomic_DNA"/>
</dbReference>
<evidence type="ECO:0000256" key="11">
    <source>
        <dbReference type="SAM" id="MobiDB-lite"/>
    </source>
</evidence>